<dbReference type="EMBL" id="GDQN01011551">
    <property type="protein sequence ID" value="JAT79503.1"/>
    <property type="molecule type" value="Transcribed_RNA"/>
</dbReference>
<feature type="non-terminal residue" evidence="3">
    <location>
        <position position="1"/>
    </location>
</feature>
<evidence type="ECO:0000256" key="1">
    <source>
        <dbReference type="SAM" id="Coils"/>
    </source>
</evidence>
<organism evidence="3">
    <name type="scientific">Pectinophora gossypiella</name>
    <name type="common">Cotton pink bollworm</name>
    <name type="synonym">Depressaria gossypiella</name>
    <dbReference type="NCBI Taxonomy" id="13191"/>
    <lineage>
        <taxon>Eukaryota</taxon>
        <taxon>Metazoa</taxon>
        <taxon>Ecdysozoa</taxon>
        <taxon>Arthropoda</taxon>
        <taxon>Hexapoda</taxon>
        <taxon>Insecta</taxon>
        <taxon>Pterygota</taxon>
        <taxon>Neoptera</taxon>
        <taxon>Endopterygota</taxon>
        <taxon>Lepidoptera</taxon>
        <taxon>Glossata</taxon>
        <taxon>Ditrysia</taxon>
        <taxon>Gelechioidea</taxon>
        <taxon>Gelechiidae</taxon>
        <taxon>Apatetrinae</taxon>
        <taxon>Pectinophora</taxon>
    </lineage>
</organism>
<dbReference type="InterPro" id="IPR050951">
    <property type="entry name" value="Retrovirus_Pol_polyprotein"/>
</dbReference>
<dbReference type="GO" id="GO:0003676">
    <property type="term" value="F:nucleic acid binding"/>
    <property type="evidence" value="ECO:0007669"/>
    <property type="project" value="InterPro"/>
</dbReference>
<gene>
    <name evidence="3" type="ORF">g.15755</name>
</gene>
<keyword evidence="1" id="KW-0175">Coiled coil</keyword>
<feature type="coiled-coil region" evidence="1">
    <location>
        <begin position="122"/>
        <end position="149"/>
    </location>
</feature>
<dbReference type="InterPro" id="IPR001584">
    <property type="entry name" value="Integrase_cat-core"/>
</dbReference>
<evidence type="ECO:0000259" key="2">
    <source>
        <dbReference type="PROSITE" id="PS50994"/>
    </source>
</evidence>
<dbReference type="SUPFAM" id="SSF53098">
    <property type="entry name" value="Ribonuclease H-like"/>
    <property type="match status" value="1"/>
</dbReference>
<dbReference type="InterPro" id="IPR012337">
    <property type="entry name" value="RNaseH-like_sf"/>
</dbReference>
<sequence length="298" mass="33637">RVISDNGVQFVSSIMQKVMLAFNITQSLTPLYHPEANPAERKNREMKQMIAILLNAEDDHRDWPSKVPVVRFALNHAQNQGTGKSAAYLTFAREMRAPVDLAYDIRQVVENENYLPQITPYLSQFAKELDEVNARIQNEQERRKNAADVSRRPGPEYRVGDHVLVESHVQSNAARGFTTKFAPRREGPFIIGKVVSPTTYELKDKEDRIVGKYHASAVVPFVGTDVEVVSKKKRGRPRRAKSRTGRVRGLEGETIASKINAPPIGANRAPNKRTVRPPARYRSPKILLLICLICLFTD</sequence>
<accession>A0A1E1VXN1</accession>
<evidence type="ECO:0000313" key="3">
    <source>
        <dbReference type="EMBL" id="JAT79503.1"/>
    </source>
</evidence>
<dbReference type="PANTHER" id="PTHR37984">
    <property type="entry name" value="PROTEIN CBG26694"/>
    <property type="match status" value="1"/>
</dbReference>
<dbReference type="GO" id="GO:0015074">
    <property type="term" value="P:DNA integration"/>
    <property type="evidence" value="ECO:0007669"/>
    <property type="project" value="InterPro"/>
</dbReference>
<dbReference type="PROSITE" id="PS50994">
    <property type="entry name" value="INTEGRASE"/>
    <property type="match status" value="1"/>
</dbReference>
<name>A0A1E1VXN1_PECGO</name>
<dbReference type="PANTHER" id="PTHR37984:SF5">
    <property type="entry name" value="PROTEIN NYNRIN-LIKE"/>
    <property type="match status" value="1"/>
</dbReference>
<reference evidence="3" key="1">
    <citation type="submission" date="2015-09" db="EMBL/GenBank/DDBJ databases">
        <title>De novo assembly of Pectinophora gossypiella (Pink Bollworm) gut transcriptome.</title>
        <authorList>
            <person name="Tassone E.E."/>
        </authorList>
    </citation>
    <scope>NUCLEOTIDE SEQUENCE</scope>
</reference>
<dbReference type="AlphaFoldDB" id="A0A1E1VXN1"/>
<proteinExistence type="predicted"/>
<dbReference type="Gene3D" id="3.30.420.10">
    <property type="entry name" value="Ribonuclease H-like superfamily/Ribonuclease H"/>
    <property type="match status" value="1"/>
</dbReference>
<feature type="domain" description="Integrase catalytic" evidence="2">
    <location>
        <begin position="1"/>
        <end position="95"/>
    </location>
</feature>
<protein>
    <recommendedName>
        <fullName evidence="2">Integrase catalytic domain-containing protein</fullName>
    </recommendedName>
</protein>
<dbReference type="OrthoDB" id="425619at2759"/>
<dbReference type="InterPro" id="IPR036397">
    <property type="entry name" value="RNaseH_sf"/>
</dbReference>
<feature type="non-terminal residue" evidence="3">
    <location>
        <position position="298"/>
    </location>
</feature>